<evidence type="ECO:0000313" key="4">
    <source>
        <dbReference type="Proteomes" id="UP000291591"/>
    </source>
</evidence>
<name>A0A4Q7UY87_PSEST</name>
<dbReference type="GO" id="GO:0003955">
    <property type="term" value="F:NAD(P)H dehydrogenase (quinone) activity"/>
    <property type="evidence" value="ECO:0007669"/>
    <property type="project" value="TreeGrafter"/>
</dbReference>
<dbReference type="InterPro" id="IPR008254">
    <property type="entry name" value="Flavodoxin/NO_synth"/>
</dbReference>
<feature type="region of interest" description="Disordered" evidence="1">
    <location>
        <begin position="30"/>
        <end position="65"/>
    </location>
</feature>
<dbReference type="EMBL" id="SHKL01000001">
    <property type="protein sequence ID" value="RZT86896.1"/>
    <property type="molecule type" value="Genomic_DNA"/>
</dbReference>
<sequence>MSDVNLAIVYYSATGTVHAMARHAADAAEKSGAQVRLRPVGRATTTGEREATDAQASSAEDTATGPAATADDVLWADAVLFGTPTRFGNVAGQLKIFLDSLGPQWGQGQLADKVYAGFTASQTAHGGQESTLLALYNTIHHFGGIVVAPGYTDPLKFVDGNPYGASHVTGADNDAPLVDSDIAALGHLANRVVDVAGRLKG</sequence>
<keyword evidence="4" id="KW-1185">Reference proteome</keyword>
<dbReference type="SUPFAM" id="SSF52218">
    <property type="entry name" value="Flavoproteins"/>
    <property type="match status" value="1"/>
</dbReference>
<organism evidence="3 4">
    <name type="scientific">Pseudonocardia sediminis</name>
    <dbReference type="NCBI Taxonomy" id="1397368"/>
    <lineage>
        <taxon>Bacteria</taxon>
        <taxon>Bacillati</taxon>
        <taxon>Actinomycetota</taxon>
        <taxon>Actinomycetes</taxon>
        <taxon>Pseudonocardiales</taxon>
        <taxon>Pseudonocardiaceae</taxon>
        <taxon>Pseudonocardia</taxon>
    </lineage>
</organism>
<dbReference type="InterPro" id="IPR029039">
    <property type="entry name" value="Flavoprotein-like_sf"/>
</dbReference>
<dbReference type="PANTHER" id="PTHR30546">
    <property type="entry name" value="FLAVODOXIN-RELATED PROTEIN WRBA-RELATED"/>
    <property type="match status" value="1"/>
</dbReference>
<dbReference type="AlphaFoldDB" id="A0A4Q7UY87"/>
<proteinExistence type="predicted"/>
<dbReference type="GO" id="GO:0016020">
    <property type="term" value="C:membrane"/>
    <property type="evidence" value="ECO:0007669"/>
    <property type="project" value="TreeGrafter"/>
</dbReference>
<dbReference type="Gene3D" id="3.40.50.360">
    <property type="match status" value="1"/>
</dbReference>
<accession>A0A4Q7UY87</accession>
<reference evidence="3 4" key="1">
    <citation type="submission" date="2019-02" db="EMBL/GenBank/DDBJ databases">
        <title>Sequencing the genomes of 1000 actinobacteria strains.</title>
        <authorList>
            <person name="Klenk H.-P."/>
        </authorList>
    </citation>
    <scope>NUCLEOTIDE SEQUENCE [LARGE SCALE GENOMIC DNA]</scope>
    <source>
        <strain evidence="3 4">DSM 45779</strain>
    </source>
</reference>
<protein>
    <submittedName>
        <fullName evidence="3">NAD(P)H dehydrogenase (Quinone)</fullName>
    </submittedName>
</protein>
<comment type="caution">
    <text evidence="3">The sequence shown here is derived from an EMBL/GenBank/DDBJ whole genome shotgun (WGS) entry which is preliminary data.</text>
</comment>
<feature type="domain" description="Flavodoxin-like" evidence="2">
    <location>
        <begin position="6"/>
        <end position="183"/>
    </location>
</feature>
<gene>
    <name evidence="3" type="ORF">EV383_3795</name>
</gene>
<dbReference type="OrthoDB" id="9801479at2"/>
<evidence type="ECO:0000259" key="2">
    <source>
        <dbReference type="PROSITE" id="PS50902"/>
    </source>
</evidence>
<evidence type="ECO:0000313" key="3">
    <source>
        <dbReference type="EMBL" id="RZT86896.1"/>
    </source>
</evidence>
<dbReference type="InterPro" id="IPR005025">
    <property type="entry name" value="FMN_Rdtase-like_dom"/>
</dbReference>
<dbReference type="RefSeq" id="WP_130291115.1">
    <property type="nucleotide sequence ID" value="NZ_SHKL01000001.1"/>
</dbReference>
<dbReference type="PANTHER" id="PTHR30546:SF23">
    <property type="entry name" value="FLAVOPROTEIN-LIKE PROTEIN YCP4-RELATED"/>
    <property type="match status" value="1"/>
</dbReference>
<dbReference type="Proteomes" id="UP000291591">
    <property type="component" value="Unassembled WGS sequence"/>
</dbReference>
<dbReference type="GO" id="GO:0010181">
    <property type="term" value="F:FMN binding"/>
    <property type="evidence" value="ECO:0007669"/>
    <property type="project" value="InterPro"/>
</dbReference>
<evidence type="ECO:0000256" key="1">
    <source>
        <dbReference type="SAM" id="MobiDB-lite"/>
    </source>
</evidence>
<dbReference type="PROSITE" id="PS50902">
    <property type="entry name" value="FLAVODOXIN_LIKE"/>
    <property type="match status" value="1"/>
</dbReference>
<dbReference type="Pfam" id="PF03358">
    <property type="entry name" value="FMN_red"/>
    <property type="match status" value="1"/>
</dbReference>